<evidence type="ECO:0000256" key="5">
    <source>
        <dbReference type="SAM" id="Phobius"/>
    </source>
</evidence>
<feature type="transmembrane region" description="Helical" evidence="5">
    <location>
        <begin position="400"/>
        <end position="421"/>
    </location>
</feature>
<dbReference type="EMBL" id="HG937694">
    <property type="protein sequence ID" value="CDP37694.1"/>
    <property type="molecule type" value="Genomic_DNA"/>
</dbReference>
<dbReference type="PROSITE" id="PS50850">
    <property type="entry name" value="MFS"/>
    <property type="match status" value="1"/>
</dbReference>
<feature type="domain" description="Major facilitator superfamily (MFS) profile" evidence="6">
    <location>
        <begin position="64"/>
        <end position="517"/>
    </location>
</feature>
<keyword evidence="2 5" id="KW-0812">Transmembrane</keyword>
<organism evidence="7">
    <name type="scientific">Blastobotrys adeninivorans</name>
    <name type="common">Yeast</name>
    <name type="synonym">Arxula adeninivorans</name>
    <dbReference type="NCBI Taxonomy" id="409370"/>
    <lineage>
        <taxon>Eukaryota</taxon>
        <taxon>Fungi</taxon>
        <taxon>Dikarya</taxon>
        <taxon>Ascomycota</taxon>
        <taxon>Saccharomycotina</taxon>
        <taxon>Dipodascomycetes</taxon>
        <taxon>Dipodascales</taxon>
        <taxon>Trichomonascaceae</taxon>
        <taxon>Blastobotrys</taxon>
    </lineage>
</organism>
<accession>A0A060TAB3</accession>
<feature type="transmembrane region" description="Helical" evidence="5">
    <location>
        <begin position="494"/>
        <end position="515"/>
    </location>
</feature>
<sequence length="537" mass="59938">MSQIKLALTTEEGYPIPGTVHLLDLDHSLNVQHGSGSSEVVLVPQPSKDPNDPLNWSNWRKHMTYFWVCWYVFVAAGQSAALSPALLEMQDSTGISLADLNAGTGYLFLFYGLGCLITQPLALAFGRRAVFIVSLLIGGVGCQFWLVACKSSGNYFANRIFTGLFLSPVEALAEIVVTDLYFAHQRGLFMGMYVLALTGSSVFCPLYAGFINENLGWHWIPYIFAIKAAVGVVGSFFFLEEPMYHRKNMESDVLDAPPESKQAAVIETTEFDGADSDYEEYQTKTYLQRLYLWDRKWIRTDLFWPSVYRPVLIIAKFPPVVLSSIILASCLAWFNVLQATYDSTLQAPPYNFGGTGVSLFYLGPTVGCLIASFLGGYVSDRICLYCARRTEGLREPEFRLYAGLICMILNPLGLWLFGIGAAKGLHWFALCFGCGCVGFCINMGAVVPYVYSLDSYKEVGGDAIVSMVLIRNLFGFAFAYAITPWIESQGMQNTFLVVGILSLVFWGISVPLLMFGKKLRYRTAKTYHQYLQKHRHE</sequence>
<feature type="transmembrane region" description="Helical" evidence="5">
    <location>
        <begin position="359"/>
        <end position="379"/>
    </location>
</feature>
<feature type="transmembrane region" description="Helical" evidence="5">
    <location>
        <begin position="160"/>
        <end position="182"/>
    </location>
</feature>
<dbReference type="Pfam" id="PF07690">
    <property type="entry name" value="MFS_1"/>
    <property type="match status" value="1"/>
</dbReference>
<dbReference type="GO" id="GO:0005886">
    <property type="term" value="C:plasma membrane"/>
    <property type="evidence" value="ECO:0007669"/>
    <property type="project" value="TreeGrafter"/>
</dbReference>
<dbReference type="PANTHER" id="PTHR23502">
    <property type="entry name" value="MAJOR FACILITATOR SUPERFAMILY"/>
    <property type="match status" value="1"/>
</dbReference>
<dbReference type="SUPFAM" id="SSF103473">
    <property type="entry name" value="MFS general substrate transporter"/>
    <property type="match status" value="1"/>
</dbReference>
<dbReference type="AlphaFoldDB" id="A0A060TAB3"/>
<gene>
    <name evidence="7" type="ORF">GNLVRS02_ARAD1D17336g</name>
</gene>
<dbReference type="PANTHER" id="PTHR23502:SF30">
    <property type="entry name" value="TRANSPORTER, PUTATIVE (AFU_ORTHOLOGUE AFUA_8G04702)-RELATED"/>
    <property type="match status" value="1"/>
</dbReference>
<dbReference type="InterPro" id="IPR020846">
    <property type="entry name" value="MFS_dom"/>
</dbReference>
<feature type="transmembrane region" description="Helical" evidence="5">
    <location>
        <begin position="130"/>
        <end position="148"/>
    </location>
</feature>
<dbReference type="InterPro" id="IPR036259">
    <property type="entry name" value="MFS_trans_sf"/>
</dbReference>
<dbReference type="GO" id="GO:0022857">
    <property type="term" value="F:transmembrane transporter activity"/>
    <property type="evidence" value="ECO:0007669"/>
    <property type="project" value="InterPro"/>
</dbReference>
<evidence type="ECO:0000259" key="6">
    <source>
        <dbReference type="PROSITE" id="PS50850"/>
    </source>
</evidence>
<protein>
    <submittedName>
        <fullName evidence="7">ARAD1D17336p</fullName>
    </submittedName>
</protein>
<evidence type="ECO:0000256" key="4">
    <source>
        <dbReference type="ARBA" id="ARBA00023136"/>
    </source>
</evidence>
<reference evidence="7" key="2">
    <citation type="submission" date="2014-06" db="EMBL/GenBank/DDBJ databases">
        <title>The complete genome of Blastobotrys (Arxula) adeninivorans LS3 - a yeast of biotechnological interest.</title>
        <authorList>
            <person name="Kunze G."/>
            <person name="Gaillardin C."/>
            <person name="Czernicka M."/>
            <person name="Durrens P."/>
            <person name="Martin T."/>
            <person name="Boer E."/>
            <person name="Gabaldon T."/>
            <person name="Cruz J."/>
            <person name="Talla E."/>
            <person name="Marck C."/>
            <person name="Goffeau A."/>
            <person name="Barbe V."/>
            <person name="Baret P."/>
            <person name="Baronian K."/>
            <person name="Beier S."/>
            <person name="Bleykasten C."/>
            <person name="Bode R."/>
            <person name="Casaregola S."/>
            <person name="Despons L."/>
            <person name="Fairhead C."/>
            <person name="Giersberg M."/>
            <person name="Gierski P."/>
            <person name="Hahnel U."/>
            <person name="Hartmann A."/>
            <person name="Jankowska D."/>
            <person name="Jubin C."/>
            <person name="Jung P."/>
            <person name="Lafontaine I."/>
            <person name="Leh-Louis V."/>
            <person name="Lemaire M."/>
            <person name="Marcet-Houben M."/>
            <person name="Mascher M."/>
            <person name="Morel G."/>
            <person name="Richard G.-F."/>
            <person name="Riechen J."/>
            <person name="Sacerdot C."/>
            <person name="Sarkar A."/>
            <person name="Savel G."/>
            <person name="Schacherer J."/>
            <person name="Sherman D."/>
            <person name="Straub M.-L."/>
            <person name="Stein N."/>
            <person name="Thierry A."/>
            <person name="Trautwein-Schult A."/>
            <person name="Westhof E."/>
            <person name="Worch S."/>
            <person name="Dujon B."/>
            <person name="Souciet J.-L."/>
            <person name="Wincker P."/>
            <person name="Scholz U."/>
            <person name="Neuveglise N."/>
        </authorList>
    </citation>
    <scope>NUCLEOTIDE SEQUENCE</scope>
    <source>
        <strain evidence="7">LS3</strain>
    </source>
</reference>
<feature type="transmembrane region" description="Helical" evidence="5">
    <location>
        <begin position="106"/>
        <end position="123"/>
    </location>
</feature>
<feature type="transmembrane region" description="Helical" evidence="5">
    <location>
        <begin position="427"/>
        <end position="451"/>
    </location>
</feature>
<name>A0A060TAB3_BLAAD</name>
<dbReference type="PhylomeDB" id="A0A060TAB3"/>
<reference evidence="7" key="1">
    <citation type="submission" date="2014-02" db="EMBL/GenBank/DDBJ databases">
        <authorList>
            <person name="Genoscope - CEA"/>
        </authorList>
    </citation>
    <scope>NUCLEOTIDE SEQUENCE</scope>
    <source>
        <strain evidence="7">LS3</strain>
    </source>
</reference>
<proteinExistence type="predicted"/>
<feature type="transmembrane region" description="Helical" evidence="5">
    <location>
        <begin position="189"/>
        <end position="208"/>
    </location>
</feature>
<evidence type="ECO:0000256" key="2">
    <source>
        <dbReference type="ARBA" id="ARBA00022692"/>
    </source>
</evidence>
<keyword evidence="4 5" id="KW-0472">Membrane</keyword>
<evidence type="ECO:0000313" key="7">
    <source>
        <dbReference type="EMBL" id="CDP37694.1"/>
    </source>
</evidence>
<feature type="transmembrane region" description="Helical" evidence="5">
    <location>
        <begin position="220"/>
        <end position="239"/>
    </location>
</feature>
<dbReference type="InterPro" id="IPR011701">
    <property type="entry name" value="MFS"/>
</dbReference>
<feature type="transmembrane region" description="Helical" evidence="5">
    <location>
        <begin position="319"/>
        <end position="339"/>
    </location>
</feature>
<feature type="transmembrane region" description="Helical" evidence="5">
    <location>
        <begin position="65"/>
        <end position="86"/>
    </location>
</feature>
<keyword evidence="3 5" id="KW-1133">Transmembrane helix</keyword>
<evidence type="ECO:0000256" key="3">
    <source>
        <dbReference type="ARBA" id="ARBA00022989"/>
    </source>
</evidence>
<comment type="subcellular location">
    <subcellularLocation>
        <location evidence="1">Membrane</location>
        <topology evidence="1">Multi-pass membrane protein</topology>
    </subcellularLocation>
</comment>
<evidence type="ECO:0000256" key="1">
    <source>
        <dbReference type="ARBA" id="ARBA00004141"/>
    </source>
</evidence>
<dbReference type="Gene3D" id="1.20.1250.20">
    <property type="entry name" value="MFS general substrate transporter like domains"/>
    <property type="match status" value="1"/>
</dbReference>
<feature type="transmembrane region" description="Helical" evidence="5">
    <location>
        <begin position="463"/>
        <end position="482"/>
    </location>
</feature>